<dbReference type="Gene3D" id="4.10.240.10">
    <property type="entry name" value="Zn(2)-C6 fungal-type DNA-binding domain"/>
    <property type="match status" value="1"/>
</dbReference>
<name>A0A8H6TT35_MYCCL</name>
<dbReference type="GO" id="GO:0008270">
    <property type="term" value="F:zinc ion binding"/>
    <property type="evidence" value="ECO:0007669"/>
    <property type="project" value="InterPro"/>
</dbReference>
<keyword evidence="3" id="KW-0804">Transcription</keyword>
<feature type="compositionally biased region" description="Low complexity" evidence="5">
    <location>
        <begin position="38"/>
        <end position="56"/>
    </location>
</feature>
<dbReference type="AlphaFoldDB" id="A0A8H6TT35"/>
<evidence type="ECO:0000256" key="2">
    <source>
        <dbReference type="ARBA" id="ARBA00023125"/>
    </source>
</evidence>
<gene>
    <name evidence="7" type="ORF">HMN09_00011900</name>
</gene>
<reference evidence="7" key="1">
    <citation type="submission" date="2020-05" db="EMBL/GenBank/DDBJ databases">
        <title>Mycena genomes resolve the evolution of fungal bioluminescence.</title>
        <authorList>
            <person name="Tsai I.J."/>
        </authorList>
    </citation>
    <scope>NUCLEOTIDE SEQUENCE</scope>
    <source>
        <strain evidence="7">110903Hualien_Pintung</strain>
    </source>
</reference>
<keyword evidence="1" id="KW-0805">Transcription regulation</keyword>
<feature type="compositionally biased region" description="Polar residues" evidence="5">
    <location>
        <begin position="1"/>
        <end position="29"/>
    </location>
</feature>
<evidence type="ECO:0000313" key="8">
    <source>
        <dbReference type="Proteomes" id="UP000613580"/>
    </source>
</evidence>
<dbReference type="PROSITE" id="PS50048">
    <property type="entry name" value="ZN2_CY6_FUNGAL_2"/>
    <property type="match status" value="1"/>
</dbReference>
<accession>A0A8H6TT35</accession>
<evidence type="ECO:0000256" key="1">
    <source>
        <dbReference type="ARBA" id="ARBA00023015"/>
    </source>
</evidence>
<keyword evidence="8" id="KW-1185">Reference proteome</keyword>
<dbReference type="InterPro" id="IPR036864">
    <property type="entry name" value="Zn2-C6_fun-type_DNA-bd_sf"/>
</dbReference>
<dbReference type="CDD" id="cd00067">
    <property type="entry name" value="GAL4"/>
    <property type="match status" value="1"/>
</dbReference>
<proteinExistence type="predicted"/>
<dbReference type="SMART" id="SM00066">
    <property type="entry name" value="GAL4"/>
    <property type="match status" value="1"/>
</dbReference>
<dbReference type="PANTHER" id="PTHR31069">
    <property type="entry name" value="OLEATE-ACTIVATED TRANSCRIPTION FACTOR 1-RELATED"/>
    <property type="match status" value="1"/>
</dbReference>
<protein>
    <submittedName>
        <fullName evidence="7">C6 transcriptional factor</fullName>
    </submittedName>
</protein>
<organism evidence="7 8">
    <name type="scientific">Mycena chlorophos</name>
    <name type="common">Agaric fungus</name>
    <name type="synonym">Agaricus chlorophos</name>
    <dbReference type="NCBI Taxonomy" id="658473"/>
    <lineage>
        <taxon>Eukaryota</taxon>
        <taxon>Fungi</taxon>
        <taxon>Dikarya</taxon>
        <taxon>Basidiomycota</taxon>
        <taxon>Agaricomycotina</taxon>
        <taxon>Agaricomycetes</taxon>
        <taxon>Agaricomycetidae</taxon>
        <taxon>Agaricales</taxon>
        <taxon>Marasmiineae</taxon>
        <taxon>Mycenaceae</taxon>
        <taxon>Mycena</taxon>
    </lineage>
</organism>
<dbReference type="SUPFAM" id="SSF57701">
    <property type="entry name" value="Zn2/Cys6 DNA-binding domain"/>
    <property type="match status" value="1"/>
</dbReference>
<dbReference type="GO" id="GO:0000981">
    <property type="term" value="F:DNA-binding transcription factor activity, RNA polymerase II-specific"/>
    <property type="evidence" value="ECO:0007669"/>
    <property type="project" value="InterPro"/>
</dbReference>
<dbReference type="Pfam" id="PF00172">
    <property type="entry name" value="Zn_clus"/>
    <property type="match status" value="1"/>
</dbReference>
<evidence type="ECO:0000256" key="4">
    <source>
        <dbReference type="ARBA" id="ARBA00023242"/>
    </source>
</evidence>
<evidence type="ECO:0000313" key="7">
    <source>
        <dbReference type="EMBL" id="KAF7322342.1"/>
    </source>
</evidence>
<feature type="region of interest" description="Disordered" evidence="5">
    <location>
        <begin position="1"/>
        <end position="67"/>
    </location>
</feature>
<evidence type="ECO:0000256" key="5">
    <source>
        <dbReference type="SAM" id="MobiDB-lite"/>
    </source>
</evidence>
<dbReference type="EMBL" id="JACAZE010000001">
    <property type="protein sequence ID" value="KAF7322342.1"/>
    <property type="molecule type" value="Genomic_DNA"/>
</dbReference>
<keyword evidence="4" id="KW-0539">Nucleus</keyword>
<keyword evidence="2" id="KW-0238">DNA-binding</keyword>
<dbReference type="OrthoDB" id="2441642at2759"/>
<evidence type="ECO:0000256" key="3">
    <source>
        <dbReference type="ARBA" id="ARBA00023163"/>
    </source>
</evidence>
<sequence length="565" mass="60353">MYPHQQPATTHQRQSSSSSETPRFSTLFQQWDVVPTTSGHSASNSSSDEIDSLASSPVSRRGSDFGISGAAGAVGKIESELGSETIGSELDDSSATRNAYVFGARQRTTQACDKCRDRKTKCSGDHPVCKRCNSRGLICHYSGRELGRARGTAKARLRNAMSSPSLDTQFGLGGGEEIGFAAGAKQEDFYSPSAGEVGQELPFDHGAGLFPTAPQMRYAQHQQTLSHDGVPSYTTAHLPIRGRPTLARISLPHMLQHQSHANPHSPSHRRLVLAQPHGTNPANPYQGYDAASFVGQHPQLQDPFVRRVQSHSLLRGRPALSLDLSPMRPGPGQARTIDLNDVRRGSFGSPMSEPPLSATSSYFQHNNAVLEQPQPRQMSLHLARHSYSQLSTAATPMDASLSASVAFRQPRYFDGDTNAYSPFNAGPSQSRWGASSSLAPYKFPADSDRHTVPPVPHNNSVLSFANPWAASASASTSHELEPVPTPLGVQTEVEVVCPSPVTPIPNSLMGAMGDVPIPPRLRSTAAVSTPTAPLSNETDIMEVDAGVGSDTGAALEMLSSPIDGQ</sequence>
<dbReference type="Proteomes" id="UP000613580">
    <property type="component" value="Unassembled WGS sequence"/>
</dbReference>
<dbReference type="InterPro" id="IPR050675">
    <property type="entry name" value="OAF3"/>
</dbReference>
<dbReference type="GO" id="GO:0003677">
    <property type="term" value="F:DNA binding"/>
    <property type="evidence" value="ECO:0007669"/>
    <property type="project" value="UniProtKB-KW"/>
</dbReference>
<evidence type="ECO:0000259" key="6">
    <source>
        <dbReference type="PROSITE" id="PS50048"/>
    </source>
</evidence>
<dbReference type="InterPro" id="IPR001138">
    <property type="entry name" value="Zn2Cys6_DnaBD"/>
</dbReference>
<feature type="domain" description="Zn(2)-C6 fungal-type" evidence="6">
    <location>
        <begin position="111"/>
        <end position="141"/>
    </location>
</feature>
<comment type="caution">
    <text evidence="7">The sequence shown here is derived from an EMBL/GenBank/DDBJ whole genome shotgun (WGS) entry which is preliminary data.</text>
</comment>
<dbReference type="PANTHER" id="PTHR31069:SF32">
    <property type="entry name" value="ARGININE METABOLISM REGULATION PROTEIN II"/>
    <property type="match status" value="1"/>
</dbReference>
<dbReference type="PROSITE" id="PS00463">
    <property type="entry name" value="ZN2_CY6_FUNGAL_1"/>
    <property type="match status" value="1"/>
</dbReference>